<dbReference type="RefSeq" id="WP_114897957.1">
    <property type="nucleotide sequence ID" value="NZ_CP031222.1"/>
</dbReference>
<proteinExistence type="predicted"/>
<dbReference type="KEGG" id="mbah:HYN46_02510"/>
<name>A0A345P3I8_9GAMM</name>
<sequence length="100" mass="11789">MLEEEIKQEIESKKKALNWKPERVSEIMITIIKSSTFNEFEQRKKSLMQKIIDVTKASKKDEYPKKACLTTQKFIDVLDKVKSINAEQYKFMLDEVKSAK</sequence>
<dbReference type="Proteomes" id="UP000253940">
    <property type="component" value="Chromosome"/>
</dbReference>
<keyword evidence="2" id="KW-1185">Reference proteome</keyword>
<organism evidence="1 2">
    <name type="scientific">Aquirhabdus parva</name>
    <dbReference type="NCBI Taxonomy" id="2283318"/>
    <lineage>
        <taxon>Bacteria</taxon>
        <taxon>Pseudomonadati</taxon>
        <taxon>Pseudomonadota</taxon>
        <taxon>Gammaproteobacteria</taxon>
        <taxon>Moraxellales</taxon>
        <taxon>Moraxellaceae</taxon>
        <taxon>Aquirhabdus</taxon>
    </lineage>
</organism>
<dbReference type="AlphaFoldDB" id="A0A345P3I8"/>
<protein>
    <submittedName>
        <fullName evidence="1">Uncharacterized protein</fullName>
    </submittedName>
</protein>
<accession>A0A345P3I8</accession>
<evidence type="ECO:0000313" key="2">
    <source>
        <dbReference type="Proteomes" id="UP000253940"/>
    </source>
</evidence>
<gene>
    <name evidence="1" type="ORF">HYN46_02510</name>
</gene>
<dbReference type="EMBL" id="CP031222">
    <property type="protein sequence ID" value="AXI01847.1"/>
    <property type="molecule type" value="Genomic_DNA"/>
</dbReference>
<evidence type="ECO:0000313" key="1">
    <source>
        <dbReference type="EMBL" id="AXI01847.1"/>
    </source>
</evidence>
<reference evidence="1 2" key="1">
    <citation type="submission" date="2018-07" db="EMBL/GenBank/DDBJ databases">
        <title>Genome sequencing of Moraxellaceae gen. HYN0046.</title>
        <authorList>
            <person name="Kim M."/>
            <person name="Yi H."/>
        </authorList>
    </citation>
    <scope>NUCLEOTIDE SEQUENCE [LARGE SCALE GENOMIC DNA]</scope>
    <source>
        <strain evidence="1 2">HYN0046</strain>
    </source>
</reference>